<dbReference type="PROSITE" id="PS00814">
    <property type="entry name" value="ADX"/>
    <property type="match status" value="1"/>
</dbReference>
<feature type="domain" description="2Fe-2S ferredoxin-type" evidence="7">
    <location>
        <begin position="2"/>
        <end position="105"/>
    </location>
</feature>
<evidence type="ECO:0000256" key="2">
    <source>
        <dbReference type="ARBA" id="ARBA00022714"/>
    </source>
</evidence>
<keyword evidence="5" id="KW-0411">Iron-sulfur</keyword>
<dbReference type="AlphaFoldDB" id="A0A1B3ZEK6"/>
<evidence type="ECO:0000259" key="7">
    <source>
        <dbReference type="PROSITE" id="PS51085"/>
    </source>
</evidence>
<sequence length="108" mass="11529">MALLKFVDFGGAEAQVEIDDGLSIMEGAVGAGIDGIDADCGGQLSCATCHVYLGEDWLDRVEPMSEEEDALLDFAVDRRPTSRLCCQITVHPEMDGMTIHIPATQATA</sequence>
<gene>
    <name evidence="8" type="ORF">AWL63_19770</name>
</gene>
<comment type="similarity">
    <text evidence="1">Belongs to the adrenodoxin/putidaredoxin family.</text>
</comment>
<dbReference type="Proteomes" id="UP000094256">
    <property type="component" value="Chromosome"/>
</dbReference>
<proteinExistence type="inferred from homology"/>
<keyword evidence="4" id="KW-0408">Iron</keyword>
<dbReference type="InterPro" id="IPR018298">
    <property type="entry name" value="Adrenodoxin_Fe-S_BS"/>
</dbReference>
<evidence type="ECO:0000256" key="1">
    <source>
        <dbReference type="ARBA" id="ARBA00010914"/>
    </source>
</evidence>
<keyword evidence="9" id="KW-1185">Reference proteome</keyword>
<dbReference type="InterPro" id="IPR036010">
    <property type="entry name" value="2Fe-2S_ferredoxin-like_sf"/>
</dbReference>
<dbReference type="PROSITE" id="PS51085">
    <property type="entry name" value="2FE2S_FER_2"/>
    <property type="match status" value="1"/>
</dbReference>
<dbReference type="STRING" id="1560345.AWL63_19770"/>
<name>A0A1B3ZEK6_9SPHN</name>
<dbReference type="GO" id="GO:0140647">
    <property type="term" value="P:P450-containing electron transport chain"/>
    <property type="evidence" value="ECO:0007669"/>
    <property type="project" value="InterPro"/>
</dbReference>
<dbReference type="KEGG" id="span:AWL63_19770"/>
<dbReference type="GO" id="GO:0005829">
    <property type="term" value="C:cytosol"/>
    <property type="evidence" value="ECO:0007669"/>
    <property type="project" value="TreeGrafter"/>
</dbReference>
<dbReference type="EMBL" id="CP014168">
    <property type="protein sequence ID" value="AOH85859.1"/>
    <property type="molecule type" value="Genomic_DNA"/>
</dbReference>
<dbReference type="InterPro" id="IPR001041">
    <property type="entry name" value="2Fe-2S_ferredoxin-type"/>
</dbReference>
<evidence type="ECO:0000313" key="9">
    <source>
        <dbReference type="Proteomes" id="UP000094256"/>
    </source>
</evidence>
<dbReference type="Pfam" id="PF00111">
    <property type="entry name" value="Fer2"/>
    <property type="match status" value="1"/>
</dbReference>
<dbReference type="InterPro" id="IPR012675">
    <property type="entry name" value="Beta-grasp_dom_sf"/>
</dbReference>
<evidence type="ECO:0000256" key="3">
    <source>
        <dbReference type="ARBA" id="ARBA00022723"/>
    </source>
</evidence>
<evidence type="ECO:0000256" key="5">
    <source>
        <dbReference type="ARBA" id="ARBA00023014"/>
    </source>
</evidence>
<dbReference type="PANTHER" id="PTHR23426:SF65">
    <property type="entry name" value="FERREDOXIN-2, MITOCHONDRIAL"/>
    <property type="match status" value="1"/>
</dbReference>
<evidence type="ECO:0000313" key="8">
    <source>
        <dbReference type="EMBL" id="AOH85859.1"/>
    </source>
</evidence>
<keyword evidence="2" id="KW-0001">2Fe-2S</keyword>
<dbReference type="SUPFAM" id="SSF54292">
    <property type="entry name" value="2Fe-2S ferredoxin-like"/>
    <property type="match status" value="1"/>
</dbReference>
<dbReference type="PRINTS" id="PR00355">
    <property type="entry name" value="ADRENODOXIN"/>
</dbReference>
<evidence type="ECO:0000256" key="6">
    <source>
        <dbReference type="ARBA" id="ARBA00034078"/>
    </source>
</evidence>
<dbReference type="GO" id="GO:0051537">
    <property type="term" value="F:2 iron, 2 sulfur cluster binding"/>
    <property type="evidence" value="ECO:0007669"/>
    <property type="project" value="UniProtKB-KW"/>
</dbReference>
<keyword evidence="3" id="KW-0479">Metal-binding</keyword>
<dbReference type="InterPro" id="IPR001055">
    <property type="entry name" value="Adrenodoxin-like"/>
</dbReference>
<dbReference type="RefSeq" id="WP_069206385.1">
    <property type="nucleotide sequence ID" value="NZ_CP014168.1"/>
</dbReference>
<comment type="cofactor">
    <cofactor evidence="6">
        <name>[2Fe-2S] cluster</name>
        <dbReference type="ChEBI" id="CHEBI:190135"/>
    </cofactor>
</comment>
<reference evidence="8 9" key="1">
    <citation type="submission" date="2016-01" db="EMBL/GenBank/DDBJ databases">
        <title>Complete genome and mega plasmid sequence of Sphingomonas panacis DCY99 elicits systemic resistance in rice to Xanthomonas oryzae.</title>
        <authorList>
            <person name="Kim Y.J."/>
            <person name="Yang D.C."/>
            <person name="Sing P."/>
        </authorList>
    </citation>
    <scope>NUCLEOTIDE SEQUENCE [LARGE SCALE GENOMIC DNA]</scope>
    <source>
        <strain evidence="8 9">DCY99</strain>
    </source>
</reference>
<dbReference type="PANTHER" id="PTHR23426">
    <property type="entry name" value="FERREDOXIN/ADRENODOXIN"/>
    <property type="match status" value="1"/>
</dbReference>
<dbReference type="GO" id="GO:0046872">
    <property type="term" value="F:metal ion binding"/>
    <property type="evidence" value="ECO:0007669"/>
    <property type="project" value="UniProtKB-KW"/>
</dbReference>
<dbReference type="GO" id="GO:0009055">
    <property type="term" value="F:electron transfer activity"/>
    <property type="evidence" value="ECO:0007669"/>
    <property type="project" value="TreeGrafter"/>
</dbReference>
<evidence type="ECO:0000256" key="4">
    <source>
        <dbReference type="ARBA" id="ARBA00023004"/>
    </source>
</evidence>
<accession>A0A1B3ZEK6</accession>
<protein>
    <recommendedName>
        <fullName evidence="7">2Fe-2S ferredoxin-type domain-containing protein</fullName>
    </recommendedName>
</protein>
<dbReference type="Gene3D" id="3.10.20.30">
    <property type="match status" value="1"/>
</dbReference>
<organism evidence="8 9">
    <name type="scientific">Sphingomonas panacis</name>
    <dbReference type="NCBI Taxonomy" id="1560345"/>
    <lineage>
        <taxon>Bacteria</taxon>
        <taxon>Pseudomonadati</taxon>
        <taxon>Pseudomonadota</taxon>
        <taxon>Alphaproteobacteria</taxon>
        <taxon>Sphingomonadales</taxon>
        <taxon>Sphingomonadaceae</taxon>
        <taxon>Sphingomonas</taxon>
    </lineage>
</organism>
<dbReference type="OrthoDB" id="9799640at2"/>
<dbReference type="CDD" id="cd00207">
    <property type="entry name" value="fer2"/>
    <property type="match status" value="1"/>
</dbReference>